<name>S7Q9F7_GLOTA</name>
<evidence type="ECO:0000313" key="3">
    <source>
        <dbReference type="Proteomes" id="UP000030669"/>
    </source>
</evidence>
<dbReference type="Proteomes" id="UP000030669">
    <property type="component" value="Unassembled WGS sequence"/>
</dbReference>
<gene>
    <name evidence="2" type="ORF">GLOTRDRAFT_92695</name>
</gene>
<proteinExistence type="predicted"/>
<dbReference type="AlphaFoldDB" id="S7Q9F7"/>
<evidence type="ECO:0000313" key="2">
    <source>
        <dbReference type="EMBL" id="EPQ56152.1"/>
    </source>
</evidence>
<organism evidence="2 3">
    <name type="scientific">Gloeophyllum trabeum (strain ATCC 11539 / FP-39264 / Madison 617)</name>
    <name type="common">Brown rot fungus</name>
    <dbReference type="NCBI Taxonomy" id="670483"/>
    <lineage>
        <taxon>Eukaryota</taxon>
        <taxon>Fungi</taxon>
        <taxon>Dikarya</taxon>
        <taxon>Basidiomycota</taxon>
        <taxon>Agaricomycotina</taxon>
        <taxon>Agaricomycetes</taxon>
        <taxon>Gloeophyllales</taxon>
        <taxon>Gloeophyllaceae</taxon>
        <taxon>Gloeophyllum</taxon>
    </lineage>
</organism>
<accession>S7Q9F7</accession>
<dbReference type="OrthoDB" id="2722203at2759"/>
<dbReference type="KEGG" id="gtr:GLOTRDRAFT_92695"/>
<protein>
    <recommendedName>
        <fullName evidence="4">Ig-like domain-containing protein</fullName>
    </recommendedName>
</protein>
<dbReference type="RefSeq" id="XP_007864925.1">
    <property type="nucleotide sequence ID" value="XM_007866734.1"/>
</dbReference>
<sequence length="158" mass="16520">MQFTILATLAAAAAVAVNAVPTADTPLAARAIEARSGCGSTGPLGDGHYIWWITVGCNSGGQYKCQAMGADGCLPGQTKHIGSMEVDVRTLVTVSDSQSDVPFQDPNDTTQYAKQSNTNSVTFTCPSGGQIRCQANFNDNNDGPNYSLRVIVPVLYSG</sequence>
<feature type="chain" id="PRO_5004544335" description="Ig-like domain-containing protein" evidence="1">
    <location>
        <begin position="20"/>
        <end position="158"/>
    </location>
</feature>
<evidence type="ECO:0008006" key="4">
    <source>
        <dbReference type="Google" id="ProtNLM"/>
    </source>
</evidence>
<dbReference type="EMBL" id="KB469300">
    <property type="protein sequence ID" value="EPQ56152.1"/>
    <property type="molecule type" value="Genomic_DNA"/>
</dbReference>
<keyword evidence="1" id="KW-0732">Signal</keyword>
<feature type="signal peptide" evidence="1">
    <location>
        <begin position="1"/>
        <end position="19"/>
    </location>
</feature>
<dbReference type="HOGENOM" id="CLU_110799_0_0_1"/>
<evidence type="ECO:0000256" key="1">
    <source>
        <dbReference type="SAM" id="SignalP"/>
    </source>
</evidence>
<dbReference type="GeneID" id="19309408"/>
<reference evidence="2 3" key="1">
    <citation type="journal article" date="2012" name="Science">
        <title>The Paleozoic origin of enzymatic lignin decomposition reconstructed from 31 fungal genomes.</title>
        <authorList>
            <person name="Floudas D."/>
            <person name="Binder M."/>
            <person name="Riley R."/>
            <person name="Barry K."/>
            <person name="Blanchette R.A."/>
            <person name="Henrissat B."/>
            <person name="Martinez A.T."/>
            <person name="Otillar R."/>
            <person name="Spatafora J.W."/>
            <person name="Yadav J.S."/>
            <person name="Aerts A."/>
            <person name="Benoit I."/>
            <person name="Boyd A."/>
            <person name="Carlson A."/>
            <person name="Copeland A."/>
            <person name="Coutinho P.M."/>
            <person name="de Vries R.P."/>
            <person name="Ferreira P."/>
            <person name="Findley K."/>
            <person name="Foster B."/>
            <person name="Gaskell J."/>
            <person name="Glotzer D."/>
            <person name="Gorecki P."/>
            <person name="Heitman J."/>
            <person name="Hesse C."/>
            <person name="Hori C."/>
            <person name="Igarashi K."/>
            <person name="Jurgens J.A."/>
            <person name="Kallen N."/>
            <person name="Kersten P."/>
            <person name="Kohler A."/>
            <person name="Kuees U."/>
            <person name="Kumar T.K.A."/>
            <person name="Kuo A."/>
            <person name="LaButti K."/>
            <person name="Larrondo L.F."/>
            <person name="Lindquist E."/>
            <person name="Ling A."/>
            <person name="Lombard V."/>
            <person name="Lucas S."/>
            <person name="Lundell T."/>
            <person name="Martin R."/>
            <person name="McLaughlin D.J."/>
            <person name="Morgenstern I."/>
            <person name="Morin E."/>
            <person name="Murat C."/>
            <person name="Nagy L.G."/>
            <person name="Nolan M."/>
            <person name="Ohm R.A."/>
            <person name="Patyshakuliyeva A."/>
            <person name="Rokas A."/>
            <person name="Ruiz-Duenas F.J."/>
            <person name="Sabat G."/>
            <person name="Salamov A."/>
            <person name="Samejima M."/>
            <person name="Schmutz J."/>
            <person name="Slot J.C."/>
            <person name="St John F."/>
            <person name="Stenlid J."/>
            <person name="Sun H."/>
            <person name="Sun S."/>
            <person name="Syed K."/>
            <person name="Tsang A."/>
            <person name="Wiebenga A."/>
            <person name="Young D."/>
            <person name="Pisabarro A."/>
            <person name="Eastwood D.C."/>
            <person name="Martin F."/>
            <person name="Cullen D."/>
            <person name="Grigoriev I.V."/>
            <person name="Hibbett D.S."/>
        </authorList>
    </citation>
    <scope>NUCLEOTIDE SEQUENCE [LARGE SCALE GENOMIC DNA]</scope>
    <source>
        <strain evidence="2 3">ATCC 11539</strain>
    </source>
</reference>
<dbReference type="OMA" id="EGHFIWW"/>
<keyword evidence="3" id="KW-1185">Reference proteome</keyword>